<dbReference type="AlphaFoldDB" id="A0A9W7VFW4"/>
<evidence type="ECO:0000313" key="3">
    <source>
        <dbReference type="Proteomes" id="UP000437380"/>
    </source>
</evidence>
<sequence length="110" mass="12640">MKTHLCVLCISYCVFRSCFPVHSLPCPSLRCPVVLRICFFSVFPCFPSAVFVWAPSFFPSLYARANIIMCVSFSSGVLRYKNMLCNTSVIQSITKKFQEIRIIFPSYVCW</sequence>
<accession>A0A9W7VFW4</accession>
<keyword evidence="1" id="KW-0812">Transmembrane</keyword>
<dbReference type="Proteomes" id="UP000437380">
    <property type="component" value="Unassembled WGS sequence"/>
</dbReference>
<evidence type="ECO:0000313" key="2">
    <source>
        <dbReference type="EMBL" id="KAB6700027.1"/>
    </source>
</evidence>
<reference evidence="2 3" key="1">
    <citation type="journal article" date="2019" name="Nat. Med.">
        <title>A library of human gut bacterial isolates paired with longitudinal multiomics data enables mechanistic microbiome research.</title>
        <authorList>
            <person name="Poyet M."/>
            <person name="Groussin M."/>
            <person name="Gibbons S.M."/>
            <person name="Avila-Pacheco J."/>
            <person name="Jiang X."/>
            <person name="Kearney S.M."/>
            <person name="Perrotta A.R."/>
            <person name="Berdy B."/>
            <person name="Zhao S."/>
            <person name="Lieberman T.D."/>
            <person name="Swanson P.K."/>
            <person name="Smith M."/>
            <person name="Roesemann S."/>
            <person name="Alexander J.E."/>
            <person name="Rich S.A."/>
            <person name="Livny J."/>
            <person name="Vlamakis H."/>
            <person name="Clish C."/>
            <person name="Bullock K."/>
            <person name="Deik A."/>
            <person name="Scott J."/>
            <person name="Pierce K.A."/>
            <person name="Xavier R.J."/>
            <person name="Alm E.J."/>
        </authorList>
    </citation>
    <scope>NUCLEOTIDE SEQUENCE [LARGE SCALE GENOMIC DNA]</scope>
    <source>
        <strain evidence="2 3">BIOML-A82</strain>
    </source>
</reference>
<evidence type="ECO:0000256" key="1">
    <source>
        <dbReference type="SAM" id="Phobius"/>
    </source>
</evidence>
<keyword evidence="1" id="KW-1133">Transmembrane helix</keyword>
<comment type="caution">
    <text evidence="2">The sequence shown here is derived from an EMBL/GenBank/DDBJ whole genome shotgun (WGS) entry which is preliminary data.</text>
</comment>
<feature type="transmembrane region" description="Helical" evidence="1">
    <location>
        <begin position="61"/>
        <end position="80"/>
    </location>
</feature>
<organism evidence="2 3">
    <name type="scientific">Phocaeicola vulgatus</name>
    <name type="common">Bacteroides vulgatus</name>
    <dbReference type="NCBI Taxonomy" id="821"/>
    <lineage>
        <taxon>Bacteria</taxon>
        <taxon>Pseudomonadati</taxon>
        <taxon>Bacteroidota</taxon>
        <taxon>Bacteroidia</taxon>
        <taxon>Bacteroidales</taxon>
        <taxon>Bacteroidaceae</taxon>
        <taxon>Phocaeicola</taxon>
    </lineage>
</organism>
<keyword evidence="1" id="KW-0472">Membrane</keyword>
<protein>
    <submittedName>
        <fullName evidence="2">Uncharacterized protein</fullName>
    </submittedName>
</protein>
<name>A0A9W7VFW4_PHOVU</name>
<gene>
    <name evidence="2" type="ORF">GAY17_10480</name>
</gene>
<proteinExistence type="predicted"/>
<dbReference type="EMBL" id="WCZV01000011">
    <property type="protein sequence ID" value="KAB6700027.1"/>
    <property type="molecule type" value="Genomic_DNA"/>
</dbReference>
<feature type="transmembrane region" description="Helical" evidence="1">
    <location>
        <begin position="33"/>
        <end position="54"/>
    </location>
</feature>